<name>A0A645BDW4_9ZZZZ</name>
<comment type="caution">
    <text evidence="1">The sequence shown here is derived from an EMBL/GenBank/DDBJ whole genome shotgun (WGS) entry which is preliminary data.</text>
</comment>
<organism evidence="1">
    <name type="scientific">bioreactor metagenome</name>
    <dbReference type="NCBI Taxonomy" id="1076179"/>
    <lineage>
        <taxon>unclassified sequences</taxon>
        <taxon>metagenomes</taxon>
        <taxon>ecological metagenomes</taxon>
    </lineage>
</organism>
<dbReference type="EMBL" id="VSSQ01019527">
    <property type="protein sequence ID" value="MPM63635.1"/>
    <property type="molecule type" value="Genomic_DNA"/>
</dbReference>
<dbReference type="AlphaFoldDB" id="A0A645BDW4"/>
<evidence type="ECO:0000313" key="1">
    <source>
        <dbReference type="EMBL" id="MPM63635.1"/>
    </source>
</evidence>
<proteinExistence type="predicted"/>
<sequence>MANARENGELHAVLGLQRNFTDIYFSFEHCGNNGFRLIASLGWMQHEYILAGQLLSGISGFFHHAFIHMQNRPGKIEDGEQIVDRIEKMMKVLVGLNDFPLKHIFLNGFCEQIDEHSQERNLVLVPFALLLAGVKSDKPHKLAADEYGQHEDGLDLLGDQRRPDLAGPDIFHMRQEGKSLAQRVHEL</sequence>
<accession>A0A645BDW4</accession>
<gene>
    <name evidence="1" type="ORF">SDC9_110516</name>
</gene>
<protein>
    <submittedName>
        <fullName evidence="1">Uncharacterized protein</fullName>
    </submittedName>
</protein>
<reference evidence="1" key="1">
    <citation type="submission" date="2019-08" db="EMBL/GenBank/DDBJ databases">
        <authorList>
            <person name="Kucharzyk K."/>
            <person name="Murdoch R.W."/>
            <person name="Higgins S."/>
            <person name="Loffler F."/>
        </authorList>
    </citation>
    <scope>NUCLEOTIDE SEQUENCE</scope>
</reference>